<dbReference type="Proteomes" id="UP000048289">
    <property type="component" value="Unassembled WGS sequence"/>
</dbReference>
<evidence type="ECO:0000313" key="4">
    <source>
        <dbReference type="EMBL" id="CKR36772.1"/>
    </source>
</evidence>
<dbReference type="EMBL" id="CHKL01000096">
    <property type="protein sequence ID" value="COW01229.1"/>
    <property type="molecule type" value="Genomic_DNA"/>
</dbReference>
<evidence type="ECO:0000313" key="16">
    <source>
        <dbReference type="Proteomes" id="UP000048948"/>
    </source>
</evidence>
<evidence type="ECO:0000313" key="17">
    <source>
        <dbReference type="Proteomes" id="UP000049023"/>
    </source>
</evidence>
<dbReference type="EMBL" id="CSAJ01000497">
    <property type="protein sequence ID" value="COW76580.1"/>
    <property type="molecule type" value="Genomic_DNA"/>
</dbReference>
<evidence type="ECO:0000313" key="3">
    <source>
        <dbReference type="EMBL" id="CFE52995.1"/>
    </source>
</evidence>
<dbReference type="EMBL" id="CSAD01000421">
    <property type="protein sequence ID" value="COV95824.1"/>
    <property type="molecule type" value="Genomic_DNA"/>
</dbReference>
<sequence>MVAQQQEVPVTQPTQQFPDVLSVGRGKSAAGIGFDFSRQLAQGGDQRCGVGGHPLDVGQHLGQQPLHLGEAFVINGGRERYVHPGLTQVRRRALGLRFDAQQLSRGAAVHVEHRGQNRRVGDSKPVQQHRNGIHQHAAVLGDHLQRRTEPRGIVRPIDGDTAFTGRAVPAKPIMCAQHGGRQQGGWKPTGLGGLGGFRRVVARSSIAVDVGLRDPVRNVRTRGERGPRLNILLSPGIDRHADCSQLTTGTARFNFPAPGCGVPDASSRGVGEANISRASACGG</sequence>
<evidence type="ECO:0000313" key="10">
    <source>
        <dbReference type="Proteomes" id="UP000039217"/>
    </source>
</evidence>
<evidence type="ECO:0000313" key="9">
    <source>
        <dbReference type="EMBL" id="COW76580.1"/>
    </source>
</evidence>
<dbReference type="EMBL" id="CQQC01000262">
    <property type="protein sequence ID" value="CNU71358.1"/>
    <property type="molecule type" value="Genomic_DNA"/>
</dbReference>
<evidence type="ECO:0000313" key="8">
    <source>
        <dbReference type="EMBL" id="COW01229.1"/>
    </source>
</evidence>
<feature type="region of interest" description="Disordered" evidence="1">
    <location>
        <begin position="264"/>
        <end position="283"/>
    </location>
</feature>
<dbReference type="Proteomes" id="UP000044938">
    <property type="component" value="Unassembled WGS sequence"/>
</dbReference>
<organism evidence="7 12">
    <name type="scientific">Mycobacterium tuberculosis</name>
    <dbReference type="NCBI Taxonomy" id="1773"/>
    <lineage>
        <taxon>Bacteria</taxon>
        <taxon>Bacillati</taxon>
        <taxon>Actinomycetota</taxon>
        <taxon>Actinomycetes</taxon>
        <taxon>Mycobacteriales</taxon>
        <taxon>Mycobacteriaceae</taxon>
        <taxon>Mycobacterium</taxon>
        <taxon>Mycobacterium tuberculosis complex</taxon>
    </lineage>
</organism>
<evidence type="ECO:0000313" key="12">
    <source>
        <dbReference type="Proteomes" id="UP000045842"/>
    </source>
</evidence>
<evidence type="ECO:0000313" key="7">
    <source>
        <dbReference type="EMBL" id="COV95824.1"/>
    </source>
</evidence>
<reference evidence="10 11" key="1">
    <citation type="submission" date="2015-03" db="EMBL/GenBank/DDBJ databases">
        <authorList>
            <consortium name="Pathogen Informatics"/>
        </authorList>
    </citation>
    <scope>NUCLEOTIDE SEQUENCE [LARGE SCALE GENOMIC DNA]</scope>
    <source>
        <strain evidence="5 16">Bir 172</strain>
        <strain evidence="4 17">Bir 187</strain>
        <strain evidence="6 10">D00501624</strain>
        <strain evidence="7 12">G09801536</strain>
        <strain evidence="2 14">G09901357</strain>
        <strain evidence="3 13">H09601792</strain>
        <strain evidence="9 11">M09401471</strain>
        <strain evidence="8 15">P00601463</strain>
    </source>
</reference>
<dbReference type="EMBL" id="CNGE01000025">
    <property type="protein sequence ID" value="CKR63804.1"/>
    <property type="molecule type" value="Genomic_DNA"/>
</dbReference>
<evidence type="ECO:0000256" key="1">
    <source>
        <dbReference type="SAM" id="MobiDB-lite"/>
    </source>
</evidence>
<dbReference type="EMBL" id="CFOH01000343">
    <property type="protein sequence ID" value="CFE52995.1"/>
    <property type="molecule type" value="Genomic_DNA"/>
</dbReference>
<accession>A0A655IKJ4</accession>
<protein>
    <submittedName>
        <fullName evidence="7">Uncharacterized protein</fullName>
    </submittedName>
</protein>
<dbReference type="Proteomes" id="UP000045842">
    <property type="component" value="Unassembled WGS sequence"/>
</dbReference>
<evidence type="ECO:0000313" key="15">
    <source>
        <dbReference type="Proteomes" id="UP000048600"/>
    </source>
</evidence>
<dbReference type="AlphaFoldDB" id="A0A655IKJ4"/>
<proteinExistence type="predicted"/>
<dbReference type="EMBL" id="CNFU01000174">
    <property type="protein sequence ID" value="CKR36772.1"/>
    <property type="molecule type" value="Genomic_DNA"/>
</dbReference>
<dbReference type="EMBL" id="CFOE01000013">
    <property type="protein sequence ID" value="CFE35068.1"/>
    <property type="molecule type" value="Genomic_DNA"/>
</dbReference>
<evidence type="ECO:0000313" key="13">
    <source>
        <dbReference type="Proteomes" id="UP000046947"/>
    </source>
</evidence>
<dbReference type="Proteomes" id="UP000046947">
    <property type="component" value="Unassembled WGS sequence"/>
</dbReference>
<evidence type="ECO:0000313" key="2">
    <source>
        <dbReference type="EMBL" id="CFE35068.1"/>
    </source>
</evidence>
<evidence type="ECO:0000313" key="5">
    <source>
        <dbReference type="EMBL" id="CKR63804.1"/>
    </source>
</evidence>
<dbReference type="Proteomes" id="UP000039217">
    <property type="component" value="Unassembled WGS sequence"/>
</dbReference>
<gene>
    <name evidence="6" type="ORF">ERS007661_01073</name>
    <name evidence="7" type="ORF">ERS007679_02782</name>
    <name evidence="2" type="ORF">ERS007681_00212</name>
    <name evidence="3" type="ORF">ERS007688_02193</name>
    <name evidence="9" type="ORF">ERS007720_03235</name>
    <name evidence="8" type="ORF">ERS007741_01205</name>
    <name evidence="5" type="ORF">ERS027646_00273</name>
    <name evidence="4" type="ORF">ERS027661_01134</name>
</gene>
<evidence type="ECO:0000313" key="11">
    <source>
        <dbReference type="Proteomes" id="UP000044938"/>
    </source>
</evidence>
<evidence type="ECO:0000313" key="6">
    <source>
        <dbReference type="EMBL" id="CNU71358.1"/>
    </source>
</evidence>
<dbReference type="Proteomes" id="UP000049023">
    <property type="component" value="Unassembled WGS sequence"/>
</dbReference>
<name>A0A655IKJ4_MYCTX</name>
<evidence type="ECO:0000313" key="14">
    <source>
        <dbReference type="Proteomes" id="UP000048289"/>
    </source>
</evidence>
<dbReference type="Proteomes" id="UP000048948">
    <property type="component" value="Unassembled WGS sequence"/>
</dbReference>
<dbReference type="Proteomes" id="UP000048600">
    <property type="component" value="Unassembled WGS sequence"/>
</dbReference>